<keyword evidence="5" id="KW-1185">Reference proteome</keyword>
<sequence>MLHGKPLNRDRERGYRGGSSRKGGQVYAAAGTNEEKKLEATAHLNQEEIEKMRALLSKLEKQTSLCSLAYSGKFPLSFGLNVSDTPFNHYWILDSGATDHMTPLAKHFSTFSPYPNNKKIATADGTLITAAGQGNIQINPLIILKDVLHVPKLSTNLVSIQKLIKDLSCNVVFYNDHCVFQDKDSGRTIGHAREWNDLYYLEDPSLSSKNRISHSFISKFMMTNKEKTMLYHCRLGHPSFGVIKIMFPSLFTKLDVESLHCEVCELAKHKRVSFPISNKISNFPFYLVHTNVWGLLMFQMCLVLDGSSPL</sequence>
<accession>A0A151S2K6</accession>
<dbReference type="InterPro" id="IPR025724">
    <property type="entry name" value="GAG-pre-integrase_dom"/>
</dbReference>
<evidence type="ECO:0000259" key="2">
    <source>
        <dbReference type="Pfam" id="PF13976"/>
    </source>
</evidence>
<reference evidence="4" key="1">
    <citation type="journal article" date="2012" name="Nat. Biotechnol.">
        <title>Draft genome sequence of pigeonpea (Cajanus cajan), an orphan legume crop of resource-poor farmers.</title>
        <authorList>
            <person name="Varshney R.K."/>
            <person name="Chen W."/>
            <person name="Li Y."/>
            <person name="Bharti A.K."/>
            <person name="Saxena R.K."/>
            <person name="Schlueter J.A."/>
            <person name="Donoghue M.T."/>
            <person name="Azam S."/>
            <person name="Fan G."/>
            <person name="Whaley A.M."/>
            <person name="Farmer A.D."/>
            <person name="Sheridan J."/>
            <person name="Iwata A."/>
            <person name="Tuteja R."/>
            <person name="Penmetsa R.V."/>
            <person name="Wu W."/>
            <person name="Upadhyaya H.D."/>
            <person name="Yang S.P."/>
            <person name="Shah T."/>
            <person name="Saxena K.B."/>
            <person name="Michael T."/>
            <person name="McCombie W.R."/>
            <person name="Yang B."/>
            <person name="Zhang G."/>
            <person name="Yang H."/>
            <person name="Wang J."/>
            <person name="Spillane C."/>
            <person name="Cook D.R."/>
            <person name="May G.D."/>
            <person name="Xu X."/>
            <person name="Jackson S.A."/>
        </authorList>
    </citation>
    <scope>NUCLEOTIDE SEQUENCE [LARGE SCALE GENOMIC DNA]</scope>
</reference>
<name>A0A151S2K6_CAJCA</name>
<evidence type="ECO:0000256" key="1">
    <source>
        <dbReference type="SAM" id="MobiDB-lite"/>
    </source>
</evidence>
<dbReference type="Pfam" id="PF13976">
    <property type="entry name" value="gag_pre-integrs"/>
    <property type="match status" value="1"/>
</dbReference>
<feature type="domain" description="Retrovirus-related Pol polyprotein from transposon TNT 1-94-like beta-barrel" evidence="3">
    <location>
        <begin position="91"/>
        <end position="165"/>
    </location>
</feature>
<feature type="region of interest" description="Disordered" evidence="1">
    <location>
        <begin position="1"/>
        <end position="25"/>
    </location>
</feature>
<dbReference type="InterPro" id="IPR054722">
    <property type="entry name" value="PolX-like_BBD"/>
</dbReference>
<evidence type="ECO:0000313" key="5">
    <source>
        <dbReference type="Proteomes" id="UP000075243"/>
    </source>
</evidence>
<gene>
    <name evidence="4" type="ORF">KK1_029233</name>
</gene>
<protein>
    <submittedName>
        <fullName evidence="4">Uncharacterized protein</fullName>
    </submittedName>
</protein>
<feature type="domain" description="GAG-pre-integrase" evidence="2">
    <location>
        <begin position="198"/>
        <end position="269"/>
    </location>
</feature>
<dbReference type="Pfam" id="PF22936">
    <property type="entry name" value="Pol_BBD"/>
    <property type="match status" value="1"/>
</dbReference>
<proteinExistence type="predicted"/>
<dbReference type="Proteomes" id="UP000075243">
    <property type="component" value="Unassembled WGS sequence"/>
</dbReference>
<dbReference type="AlphaFoldDB" id="A0A151S2K6"/>
<evidence type="ECO:0000313" key="4">
    <source>
        <dbReference type="EMBL" id="KYP49030.1"/>
    </source>
</evidence>
<dbReference type="Gramene" id="C.cajan_29614.t">
    <property type="protein sequence ID" value="C.cajan_29614.t.cds1"/>
    <property type="gene ID" value="C.cajan_29614"/>
</dbReference>
<evidence type="ECO:0000259" key="3">
    <source>
        <dbReference type="Pfam" id="PF22936"/>
    </source>
</evidence>
<dbReference type="EMBL" id="KQ483485">
    <property type="protein sequence ID" value="KYP49030.1"/>
    <property type="molecule type" value="Genomic_DNA"/>
</dbReference>
<organism evidence="4 5">
    <name type="scientific">Cajanus cajan</name>
    <name type="common">Pigeon pea</name>
    <name type="synonym">Cajanus indicus</name>
    <dbReference type="NCBI Taxonomy" id="3821"/>
    <lineage>
        <taxon>Eukaryota</taxon>
        <taxon>Viridiplantae</taxon>
        <taxon>Streptophyta</taxon>
        <taxon>Embryophyta</taxon>
        <taxon>Tracheophyta</taxon>
        <taxon>Spermatophyta</taxon>
        <taxon>Magnoliopsida</taxon>
        <taxon>eudicotyledons</taxon>
        <taxon>Gunneridae</taxon>
        <taxon>Pentapetalae</taxon>
        <taxon>rosids</taxon>
        <taxon>fabids</taxon>
        <taxon>Fabales</taxon>
        <taxon>Fabaceae</taxon>
        <taxon>Papilionoideae</taxon>
        <taxon>50 kb inversion clade</taxon>
        <taxon>NPAAA clade</taxon>
        <taxon>indigoferoid/millettioid clade</taxon>
        <taxon>Phaseoleae</taxon>
        <taxon>Cajanus</taxon>
    </lineage>
</organism>